<evidence type="ECO:0000313" key="2">
    <source>
        <dbReference type="Proteomes" id="UP000433309"/>
    </source>
</evidence>
<dbReference type="Proteomes" id="UP000433309">
    <property type="component" value="Unassembled WGS sequence"/>
</dbReference>
<organism evidence="1 2">
    <name type="scientific">Duganella guangzhouensis</name>
    <dbReference type="NCBI Taxonomy" id="2666084"/>
    <lineage>
        <taxon>Bacteria</taxon>
        <taxon>Pseudomonadati</taxon>
        <taxon>Pseudomonadota</taxon>
        <taxon>Betaproteobacteria</taxon>
        <taxon>Burkholderiales</taxon>
        <taxon>Oxalobacteraceae</taxon>
        <taxon>Telluria group</taxon>
        <taxon>Duganella</taxon>
    </lineage>
</organism>
<accession>A0A6I2KX94</accession>
<evidence type="ECO:0008006" key="3">
    <source>
        <dbReference type="Google" id="ProtNLM"/>
    </source>
</evidence>
<sequence length="296" mass="33197">MKIEKKRLLPLGLGLFVFAIAALLADKAWSEKQQQLDLITDFYKDHLARPEARQASQLPSGSFYSKELEALVDANSQLCFSLSRGDDICGYGADQDVFLQTQEASPTLDFDRSSFRVSRVGDNVVEASFNVYPDMGTAYDRQIRYVLVREDDGWRVDDMLLPQGRSMRAEIQQENDAILARARDLGDTAGWVFNYLGSEDMMDRAARFIAFPVQVCDPYGACAAMKRDDPRLMQALDALGDSSPNLPLLPKSGDVEATDGKVVAIGGLDFTFQNRAWWVTKIDLRRLPQMLAPRHE</sequence>
<comment type="caution">
    <text evidence="1">The sequence shown here is derived from an EMBL/GenBank/DDBJ whole genome shotgun (WGS) entry which is preliminary data.</text>
</comment>
<evidence type="ECO:0000313" key="1">
    <source>
        <dbReference type="EMBL" id="MRW90401.1"/>
    </source>
</evidence>
<dbReference type="EMBL" id="WKJK01000004">
    <property type="protein sequence ID" value="MRW90401.1"/>
    <property type="molecule type" value="Genomic_DNA"/>
</dbReference>
<proteinExistence type="predicted"/>
<keyword evidence="2" id="KW-1185">Reference proteome</keyword>
<gene>
    <name evidence="1" type="ORF">GJ699_10435</name>
</gene>
<dbReference type="RefSeq" id="WP_154375782.1">
    <property type="nucleotide sequence ID" value="NZ_WKJK01000004.1"/>
</dbReference>
<name>A0A6I2KX94_9BURK</name>
<protein>
    <recommendedName>
        <fullName evidence="3">DUF3828 domain-containing protein</fullName>
    </recommendedName>
</protein>
<reference evidence="1 2" key="1">
    <citation type="submission" date="2019-11" db="EMBL/GenBank/DDBJ databases">
        <title>Novel species isolated from a subtropical stream in China.</title>
        <authorList>
            <person name="Lu H."/>
        </authorList>
    </citation>
    <scope>NUCLEOTIDE SEQUENCE [LARGE SCALE GENOMIC DNA]</scope>
    <source>
        <strain evidence="1 2">FT80W</strain>
    </source>
</reference>
<dbReference type="AlphaFoldDB" id="A0A6I2KX94"/>